<dbReference type="PROSITE" id="PS01279">
    <property type="entry name" value="PCMT"/>
    <property type="match status" value="1"/>
</dbReference>
<gene>
    <name evidence="7" type="primary">pcm</name>
    <name evidence="8" type="ORF">I0Q91_08760</name>
</gene>
<dbReference type="InterPro" id="IPR000682">
    <property type="entry name" value="PCMT"/>
</dbReference>
<dbReference type="AlphaFoldDB" id="A0A931ASN8"/>
<dbReference type="Gene3D" id="3.40.50.150">
    <property type="entry name" value="Vaccinia Virus protein VP39"/>
    <property type="match status" value="1"/>
</dbReference>
<comment type="caution">
    <text evidence="8">The sequence shown here is derived from an EMBL/GenBank/DDBJ whole genome shotgun (WGS) entry which is preliminary data.</text>
</comment>
<evidence type="ECO:0000256" key="4">
    <source>
        <dbReference type="ARBA" id="ARBA00022603"/>
    </source>
</evidence>
<accession>A0A931ASN8</accession>
<dbReference type="GO" id="GO:0005737">
    <property type="term" value="C:cytoplasm"/>
    <property type="evidence" value="ECO:0007669"/>
    <property type="project" value="UniProtKB-SubCell"/>
</dbReference>
<keyword evidence="6 7" id="KW-0949">S-adenosyl-L-methionine</keyword>
<evidence type="ECO:0000256" key="6">
    <source>
        <dbReference type="ARBA" id="ARBA00022691"/>
    </source>
</evidence>
<dbReference type="EMBL" id="JADPIE010000004">
    <property type="protein sequence ID" value="MBF8437166.1"/>
    <property type="molecule type" value="Genomic_DNA"/>
</dbReference>
<dbReference type="GO" id="GO:0032259">
    <property type="term" value="P:methylation"/>
    <property type="evidence" value="ECO:0007669"/>
    <property type="project" value="UniProtKB-KW"/>
</dbReference>
<evidence type="ECO:0000256" key="7">
    <source>
        <dbReference type="HAMAP-Rule" id="MF_00090"/>
    </source>
</evidence>
<dbReference type="Proteomes" id="UP000621436">
    <property type="component" value="Unassembled WGS sequence"/>
</dbReference>
<feature type="active site" evidence="7">
    <location>
        <position position="52"/>
    </location>
</feature>
<dbReference type="PANTHER" id="PTHR11579">
    <property type="entry name" value="PROTEIN-L-ISOASPARTATE O-METHYLTRANSFERASE"/>
    <property type="match status" value="1"/>
</dbReference>
<dbReference type="CDD" id="cd02440">
    <property type="entry name" value="AdoMet_MTases"/>
    <property type="match status" value="1"/>
</dbReference>
<dbReference type="NCBIfam" id="TIGR00080">
    <property type="entry name" value="pimt"/>
    <property type="match status" value="1"/>
</dbReference>
<dbReference type="PANTHER" id="PTHR11579:SF0">
    <property type="entry name" value="PROTEIN-L-ISOASPARTATE(D-ASPARTATE) O-METHYLTRANSFERASE"/>
    <property type="match status" value="1"/>
</dbReference>
<dbReference type="GO" id="GO:0030091">
    <property type="term" value="P:protein repair"/>
    <property type="evidence" value="ECO:0007669"/>
    <property type="project" value="UniProtKB-UniRule"/>
</dbReference>
<dbReference type="HAMAP" id="MF_00090">
    <property type="entry name" value="PIMT"/>
    <property type="match status" value="1"/>
</dbReference>
<name>A0A931ASN8_9FIRM</name>
<comment type="subcellular location">
    <subcellularLocation>
        <location evidence="1 7">Cytoplasm</location>
    </subcellularLocation>
</comment>
<keyword evidence="3 7" id="KW-0963">Cytoplasm</keyword>
<dbReference type="NCBIfam" id="NF001453">
    <property type="entry name" value="PRK00312.1"/>
    <property type="match status" value="1"/>
</dbReference>
<evidence type="ECO:0000313" key="8">
    <source>
        <dbReference type="EMBL" id="MBF8437166.1"/>
    </source>
</evidence>
<evidence type="ECO:0000313" key="9">
    <source>
        <dbReference type="Proteomes" id="UP000621436"/>
    </source>
</evidence>
<proteinExistence type="inferred from homology"/>
<keyword evidence="5 7" id="KW-0808">Transferase</keyword>
<evidence type="ECO:0000256" key="2">
    <source>
        <dbReference type="ARBA" id="ARBA00005369"/>
    </source>
</evidence>
<reference evidence="8" key="1">
    <citation type="submission" date="2020-11" db="EMBL/GenBank/DDBJ databases">
        <title>Halonatronomonas betainensis gen. nov., sp. nov. a novel haloalkaliphilic representative of the family Halanaerobiacae capable of betaine degradation.</title>
        <authorList>
            <person name="Boltyanskaya Y."/>
            <person name="Kevbrin V."/>
            <person name="Detkova E."/>
            <person name="Grouzdev D.S."/>
            <person name="Koziaeva V."/>
            <person name="Zhilina T."/>
        </authorList>
    </citation>
    <scope>NUCLEOTIDE SEQUENCE</scope>
    <source>
        <strain evidence="8">Z-7014</strain>
    </source>
</reference>
<organism evidence="8 9">
    <name type="scientific">Halonatronomonas betaini</name>
    <dbReference type="NCBI Taxonomy" id="2778430"/>
    <lineage>
        <taxon>Bacteria</taxon>
        <taxon>Bacillati</taxon>
        <taxon>Bacillota</taxon>
        <taxon>Clostridia</taxon>
        <taxon>Halanaerobiales</taxon>
        <taxon>Halarsenatibacteraceae</taxon>
        <taxon>Halonatronomonas</taxon>
    </lineage>
</organism>
<keyword evidence="9" id="KW-1185">Reference proteome</keyword>
<sequence>MIDRQIKNRKIDDSEILEAFKAVPRHEFVPEEYQNLAYADRPLPIGNNQTISQPYIIAAMLVRLDLDDDAKVLEVGSGCGYVLAILSQIVAQVYGIERQSALVERSQRRVNQLGYDNVEIKYGDGKLGWAEKSPFDAIIVSAATSDVPEKLLDQLRLDGRMILPLGNSFSQQLVLYHKKADDKFDREKLEPVRFVPLVDGKS</sequence>
<dbReference type="GO" id="GO:0004719">
    <property type="term" value="F:protein-L-isoaspartate (D-aspartate) O-methyltransferase activity"/>
    <property type="evidence" value="ECO:0007669"/>
    <property type="project" value="UniProtKB-UniRule"/>
</dbReference>
<keyword evidence="4 7" id="KW-0489">Methyltransferase</keyword>
<evidence type="ECO:0000256" key="3">
    <source>
        <dbReference type="ARBA" id="ARBA00022490"/>
    </source>
</evidence>
<dbReference type="Pfam" id="PF01135">
    <property type="entry name" value="PCMT"/>
    <property type="match status" value="1"/>
</dbReference>
<dbReference type="SUPFAM" id="SSF53335">
    <property type="entry name" value="S-adenosyl-L-methionine-dependent methyltransferases"/>
    <property type="match status" value="1"/>
</dbReference>
<comment type="similarity">
    <text evidence="2 7">Belongs to the methyltransferase superfamily. L-isoaspartyl/D-aspartyl protein methyltransferase family.</text>
</comment>
<dbReference type="EC" id="2.1.1.77" evidence="7"/>
<dbReference type="FunFam" id="3.40.50.150:FF:000010">
    <property type="entry name" value="Protein-L-isoaspartate O-methyltransferase"/>
    <property type="match status" value="1"/>
</dbReference>
<comment type="function">
    <text evidence="7">Catalyzes the methyl esterification of L-isoaspartyl residues in peptides and proteins that result from spontaneous decomposition of normal L-aspartyl and L-asparaginyl residues. It plays a role in the repair and/or degradation of damaged proteins.</text>
</comment>
<protein>
    <recommendedName>
        <fullName evidence="7">Protein-L-isoaspartate O-methyltransferase</fullName>
        <ecNumber evidence="7">2.1.1.77</ecNumber>
    </recommendedName>
    <alternativeName>
        <fullName evidence="7">L-isoaspartyl protein carboxyl methyltransferase</fullName>
    </alternativeName>
    <alternativeName>
        <fullName evidence="7">Protein L-isoaspartyl methyltransferase</fullName>
    </alternativeName>
    <alternativeName>
        <fullName evidence="7">Protein-beta-aspartate methyltransferase</fullName>
        <shortName evidence="7">PIMT</shortName>
    </alternativeName>
</protein>
<dbReference type="InterPro" id="IPR029063">
    <property type="entry name" value="SAM-dependent_MTases_sf"/>
</dbReference>
<evidence type="ECO:0000256" key="1">
    <source>
        <dbReference type="ARBA" id="ARBA00004496"/>
    </source>
</evidence>
<comment type="catalytic activity">
    <reaction evidence="7">
        <text>[protein]-L-isoaspartate + S-adenosyl-L-methionine = [protein]-L-isoaspartate alpha-methyl ester + S-adenosyl-L-homocysteine</text>
        <dbReference type="Rhea" id="RHEA:12705"/>
        <dbReference type="Rhea" id="RHEA-COMP:12143"/>
        <dbReference type="Rhea" id="RHEA-COMP:12144"/>
        <dbReference type="ChEBI" id="CHEBI:57856"/>
        <dbReference type="ChEBI" id="CHEBI:59789"/>
        <dbReference type="ChEBI" id="CHEBI:90596"/>
        <dbReference type="ChEBI" id="CHEBI:90598"/>
        <dbReference type="EC" id="2.1.1.77"/>
    </reaction>
</comment>
<evidence type="ECO:0000256" key="5">
    <source>
        <dbReference type="ARBA" id="ARBA00022679"/>
    </source>
</evidence>